<keyword evidence="8" id="KW-0793">Thylakoid</keyword>
<keyword evidence="3 8" id="KW-0602">Photosynthesis</keyword>
<dbReference type="HAMAP" id="MF_00396">
    <property type="entry name" value="Cytb6_f_PetM"/>
    <property type="match status" value="1"/>
</dbReference>
<reference evidence="9" key="1">
    <citation type="submission" date="2014-11" db="EMBL/GenBank/DDBJ databases">
        <authorList>
            <person name="Malar M.C."/>
            <person name="Sen D."/>
            <person name="Tripathy S."/>
        </authorList>
    </citation>
    <scope>NUCLEOTIDE SEQUENCE</scope>
    <source>
        <strain evidence="9">BDU141951</strain>
    </source>
</reference>
<evidence type="ECO:0000313" key="9">
    <source>
        <dbReference type="EMBL" id="NEV65920.1"/>
    </source>
</evidence>
<keyword evidence="4 8" id="KW-0812">Transmembrane</keyword>
<comment type="subunit">
    <text evidence="8">The 4 large subunits of the cytochrome b6-f complex are cytochrome b6, subunit IV (17 kDa polypeptide, PetD), cytochrome f and the Rieske protein, while the 4 small subunits are PetG, PetL, PetM and PetN. The complex functions as a dimer.</text>
</comment>
<sequence length="34" mass="3540">MGGEIFSTGILLFVLTLVGLGLGFVMLKLQGGEE</sequence>
<organism evidence="9">
    <name type="scientific">Lyngbya confervoides BDU141951</name>
    <dbReference type="NCBI Taxonomy" id="1574623"/>
    <lineage>
        <taxon>Bacteria</taxon>
        <taxon>Bacillati</taxon>
        <taxon>Cyanobacteriota</taxon>
        <taxon>Cyanophyceae</taxon>
        <taxon>Oscillatoriophycideae</taxon>
        <taxon>Oscillatoriales</taxon>
        <taxon>Microcoleaceae</taxon>
        <taxon>Lyngbya</taxon>
    </lineage>
</organism>
<evidence type="ECO:0000256" key="5">
    <source>
        <dbReference type="ARBA" id="ARBA00022982"/>
    </source>
</evidence>
<evidence type="ECO:0000256" key="1">
    <source>
        <dbReference type="ARBA" id="ARBA00004167"/>
    </source>
</evidence>
<name>A0A0C1VE78_9CYAN</name>
<dbReference type="SUPFAM" id="SSF103441">
    <property type="entry name" value="PetM subunit of the cytochrome b6f complex"/>
    <property type="match status" value="1"/>
</dbReference>
<dbReference type="GO" id="GO:0009055">
    <property type="term" value="F:electron transfer activity"/>
    <property type="evidence" value="ECO:0007669"/>
    <property type="project" value="UniProtKB-UniRule"/>
</dbReference>
<dbReference type="GO" id="GO:0009512">
    <property type="term" value="C:cytochrome b6f complex"/>
    <property type="evidence" value="ECO:0007669"/>
    <property type="project" value="InterPro"/>
</dbReference>
<dbReference type="GO" id="GO:0031676">
    <property type="term" value="C:plasma membrane-derived thylakoid membrane"/>
    <property type="evidence" value="ECO:0007669"/>
    <property type="project" value="UniProtKB-SubCell"/>
</dbReference>
<protein>
    <recommendedName>
        <fullName evidence="8">Cytochrome b6-f complex subunit 7</fullName>
    </recommendedName>
    <alternativeName>
        <fullName evidence="8">Cytochrome b6-f complex subunit PetM</fullName>
    </alternativeName>
    <alternativeName>
        <fullName evidence="8">Cytochrome b6-f complex subunit VII</fullName>
    </alternativeName>
</protein>
<dbReference type="InterPro" id="IPR012595">
    <property type="entry name" value="PetM_cyt_b6/f_cplx_su7"/>
</dbReference>
<dbReference type="Pfam" id="PF08041">
    <property type="entry name" value="PetM"/>
    <property type="match status" value="1"/>
</dbReference>
<comment type="subcellular location">
    <subcellularLocation>
        <location evidence="8">Cellular thylakoid membrane</location>
        <topology evidence="8">Single-pass membrane protein</topology>
    </subcellularLocation>
    <subcellularLocation>
        <location evidence="1">Membrane</location>
        <topology evidence="1">Single-pass membrane protein</topology>
    </subcellularLocation>
</comment>
<dbReference type="GO" id="GO:0015979">
    <property type="term" value="P:photosynthesis"/>
    <property type="evidence" value="ECO:0007669"/>
    <property type="project" value="UniProtKB-KW"/>
</dbReference>
<keyword evidence="7 8" id="KW-0472">Membrane</keyword>
<reference evidence="9" key="2">
    <citation type="journal article" date="2015" name="Genome Announc.">
        <title>Draft Genome Sequence of Filamentous Marine Cyanobacterium Lyngbya confervoides Strain BDU141951.</title>
        <authorList>
            <person name="Chandrababunaidu M.M."/>
            <person name="Sen D."/>
            <person name="Tripathy S."/>
        </authorList>
    </citation>
    <scope>NUCLEOTIDE SEQUENCE</scope>
    <source>
        <strain evidence="9">BDU141951</strain>
    </source>
</reference>
<comment type="caution">
    <text evidence="9">The sequence shown here is derived from an EMBL/GenBank/DDBJ whole genome shotgun (WGS) entry which is preliminary data.</text>
</comment>
<accession>A0A0C1VE78</accession>
<comment type="function">
    <text evidence="8">Component of the cytochrome b6-f complex, which mediates electron transfer between photosystem II (PSII) and photosystem I (PSI), cyclic electron flow around PSI, and state transitions.</text>
</comment>
<gene>
    <name evidence="8" type="primary">petM</name>
    <name evidence="9" type="ORF">QQ91_002190</name>
</gene>
<comment type="similarity">
    <text evidence="8">Belongs to the PetM family.</text>
</comment>
<dbReference type="EMBL" id="JTHE02000002">
    <property type="protein sequence ID" value="NEV65920.1"/>
    <property type="molecule type" value="Genomic_DNA"/>
</dbReference>
<evidence type="ECO:0000256" key="2">
    <source>
        <dbReference type="ARBA" id="ARBA00022448"/>
    </source>
</evidence>
<evidence type="ECO:0000256" key="4">
    <source>
        <dbReference type="ARBA" id="ARBA00022692"/>
    </source>
</evidence>
<evidence type="ECO:0000256" key="8">
    <source>
        <dbReference type="HAMAP-Rule" id="MF_00396"/>
    </source>
</evidence>
<keyword evidence="5 8" id="KW-0249">Electron transport</keyword>
<reference evidence="9" key="3">
    <citation type="submission" date="2020-02" db="EMBL/GenBank/DDBJ databases">
        <authorList>
            <person name="Sarangi A.N."/>
            <person name="Ghosh S."/>
            <person name="Mukherjee M."/>
            <person name="Tripathy S."/>
        </authorList>
    </citation>
    <scope>NUCLEOTIDE SEQUENCE</scope>
    <source>
        <strain evidence="9">BDU141951</strain>
    </source>
</reference>
<proteinExistence type="inferred from homology"/>
<evidence type="ECO:0000256" key="3">
    <source>
        <dbReference type="ARBA" id="ARBA00022531"/>
    </source>
</evidence>
<dbReference type="AlphaFoldDB" id="A0A0C1VE78"/>
<evidence type="ECO:0000256" key="6">
    <source>
        <dbReference type="ARBA" id="ARBA00022989"/>
    </source>
</evidence>
<keyword evidence="2 8" id="KW-0813">Transport</keyword>
<evidence type="ECO:0000256" key="7">
    <source>
        <dbReference type="ARBA" id="ARBA00023136"/>
    </source>
</evidence>
<keyword evidence="6 8" id="KW-1133">Transmembrane helix</keyword>